<dbReference type="EMBL" id="AMGX01000017">
    <property type="protein sequence ID" value="EXJ67092.1"/>
    <property type="molecule type" value="Genomic_DNA"/>
</dbReference>
<name>W9WG45_9EURO</name>
<protein>
    <submittedName>
        <fullName evidence="1">Uncharacterized protein</fullName>
    </submittedName>
</protein>
<dbReference type="HOGENOM" id="CLU_2605852_0_0_1"/>
<evidence type="ECO:0000313" key="2">
    <source>
        <dbReference type="Proteomes" id="UP000019471"/>
    </source>
</evidence>
<dbReference type="OrthoDB" id="4156095at2759"/>
<dbReference type="Proteomes" id="UP000019471">
    <property type="component" value="Unassembled WGS sequence"/>
</dbReference>
<evidence type="ECO:0000313" key="1">
    <source>
        <dbReference type="EMBL" id="EXJ67092.1"/>
    </source>
</evidence>
<dbReference type="RefSeq" id="XP_007748507.1">
    <property type="nucleotide sequence ID" value="XM_007750317.1"/>
</dbReference>
<sequence>MVRHTFETARVGDLSTYEGLNTARGRARFIVLVVDYMTYLKSDPAARPDWDETEGRQTASAFLKLINNDRAWPFARQVVRDFQSPV</sequence>
<reference evidence="1 2" key="1">
    <citation type="submission" date="2013-03" db="EMBL/GenBank/DDBJ databases">
        <title>The Genome Sequence of Cladophialophora psammophila CBS 110553.</title>
        <authorList>
            <consortium name="The Broad Institute Genomics Platform"/>
            <person name="Cuomo C."/>
            <person name="de Hoog S."/>
            <person name="Gorbushina A."/>
            <person name="Walker B."/>
            <person name="Young S.K."/>
            <person name="Zeng Q."/>
            <person name="Gargeya S."/>
            <person name="Fitzgerald M."/>
            <person name="Haas B."/>
            <person name="Abouelleil A."/>
            <person name="Allen A.W."/>
            <person name="Alvarado L."/>
            <person name="Arachchi H.M."/>
            <person name="Berlin A.M."/>
            <person name="Chapman S.B."/>
            <person name="Gainer-Dewar J."/>
            <person name="Goldberg J."/>
            <person name="Griggs A."/>
            <person name="Gujja S."/>
            <person name="Hansen M."/>
            <person name="Howarth C."/>
            <person name="Imamovic A."/>
            <person name="Ireland A."/>
            <person name="Larimer J."/>
            <person name="McCowan C."/>
            <person name="Murphy C."/>
            <person name="Pearson M."/>
            <person name="Poon T.W."/>
            <person name="Priest M."/>
            <person name="Roberts A."/>
            <person name="Saif S."/>
            <person name="Shea T."/>
            <person name="Sisk P."/>
            <person name="Sykes S."/>
            <person name="Wortman J."/>
            <person name="Nusbaum C."/>
            <person name="Birren B."/>
        </authorList>
    </citation>
    <scope>NUCLEOTIDE SEQUENCE [LARGE SCALE GENOMIC DNA]</scope>
    <source>
        <strain evidence="1 2">CBS 110553</strain>
    </source>
</reference>
<comment type="caution">
    <text evidence="1">The sequence shown here is derived from an EMBL/GenBank/DDBJ whole genome shotgun (WGS) entry which is preliminary data.</text>
</comment>
<accession>W9WG45</accession>
<dbReference type="GeneID" id="19194434"/>
<gene>
    <name evidence="1" type="ORF">A1O5_09738</name>
</gene>
<dbReference type="AlphaFoldDB" id="W9WG45"/>
<organism evidence="1 2">
    <name type="scientific">Cladophialophora psammophila CBS 110553</name>
    <dbReference type="NCBI Taxonomy" id="1182543"/>
    <lineage>
        <taxon>Eukaryota</taxon>
        <taxon>Fungi</taxon>
        <taxon>Dikarya</taxon>
        <taxon>Ascomycota</taxon>
        <taxon>Pezizomycotina</taxon>
        <taxon>Eurotiomycetes</taxon>
        <taxon>Chaetothyriomycetidae</taxon>
        <taxon>Chaetothyriales</taxon>
        <taxon>Herpotrichiellaceae</taxon>
        <taxon>Cladophialophora</taxon>
    </lineage>
</organism>
<keyword evidence="2" id="KW-1185">Reference proteome</keyword>
<proteinExistence type="predicted"/>